<reference evidence="1" key="1">
    <citation type="journal article" date="2021" name="Proc. Natl. Acad. Sci. U.S.A.">
        <title>A Catalog of Tens of Thousands of Viruses from Human Metagenomes Reveals Hidden Associations with Chronic Diseases.</title>
        <authorList>
            <person name="Tisza M.J."/>
            <person name="Buck C.B."/>
        </authorList>
    </citation>
    <scope>NUCLEOTIDE SEQUENCE</scope>
    <source>
        <strain evidence="1">CtfW121</strain>
    </source>
</reference>
<accession>A0A8S5N7Y3</accession>
<proteinExistence type="predicted"/>
<evidence type="ECO:0000313" key="1">
    <source>
        <dbReference type="EMBL" id="DAD90885.1"/>
    </source>
</evidence>
<name>A0A8S5N7Y3_9CAUD</name>
<organism evidence="1">
    <name type="scientific">Siphoviridae sp. ctfW121</name>
    <dbReference type="NCBI Taxonomy" id="2826413"/>
    <lineage>
        <taxon>Viruses</taxon>
        <taxon>Duplodnaviria</taxon>
        <taxon>Heunggongvirae</taxon>
        <taxon>Uroviricota</taxon>
        <taxon>Caudoviricetes</taxon>
    </lineage>
</organism>
<protein>
    <submittedName>
        <fullName evidence="1">Uncharacterized protein</fullName>
    </submittedName>
</protein>
<dbReference type="EMBL" id="BK015096">
    <property type="protein sequence ID" value="DAD90885.1"/>
    <property type="molecule type" value="Genomic_DNA"/>
</dbReference>
<sequence length="138" mass="15002">MEEAKIEVTKKLVLKDGTELGIEEFNAEDGKVSVTLLDMGYQKAIEILKVEQIADIQILNELGEVVLTAKGYSLGNRIYVNTKENTTTVTFEVKETREAVVDAAKAIQTLQNTSEQNTADITAINEAIASLAEIVGGE</sequence>